<sequence>MLMRFNRIKMIYTLNLMQILSKNSRKKNLIIKIKK</sequence>
<organism evidence="1">
    <name type="scientific">Myoviridae sp. ctCo31</name>
    <dbReference type="NCBI Taxonomy" id="2825053"/>
    <lineage>
        <taxon>Viruses</taxon>
        <taxon>Duplodnaviria</taxon>
        <taxon>Heunggongvirae</taxon>
        <taxon>Uroviricota</taxon>
        <taxon>Caudoviricetes</taxon>
    </lineage>
</organism>
<reference evidence="1" key="1">
    <citation type="journal article" date="2021" name="Proc. Natl. Acad. Sci. U.S.A.">
        <title>A Catalog of Tens of Thousands of Viruses from Human Metagenomes Reveals Hidden Associations with Chronic Diseases.</title>
        <authorList>
            <person name="Tisza M.J."/>
            <person name="Buck C.B."/>
        </authorList>
    </citation>
    <scope>NUCLEOTIDE SEQUENCE</scope>
    <source>
        <strain evidence="1">CtCo31</strain>
    </source>
</reference>
<proteinExistence type="predicted"/>
<accession>A0A8S5UM83</accession>
<evidence type="ECO:0000313" key="1">
    <source>
        <dbReference type="EMBL" id="DAF95514.1"/>
    </source>
</evidence>
<dbReference type="EMBL" id="BK016109">
    <property type="protein sequence ID" value="DAF95514.1"/>
    <property type="molecule type" value="Genomic_DNA"/>
</dbReference>
<name>A0A8S5UM83_9CAUD</name>
<protein>
    <submittedName>
        <fullName evidence="1">Uncharacterized protein</fullName>
    </submittedName>
</protein>